<gene>
    <name evidence="2" type="ORF">ANCDUO_17179</name>
</gene>
<dbReference type="OrthoDB" id="1735at2759"/>
<protein>
    <submittedName>
        <fullName evidence="2">Helicase protein</fullName>
    </submittedName>
</protein>
<sequence>MVDANGDKQWIRVMHSPNHLQDDLVHQRDNIRLNTTDQNTISLGTKILKGCYVLKAIEALKMEQCIVFCRTKQQCDDMEAYLLRNNYGAVCLHGDRSPKERSQALADFKAKKKPFLVCTDVAARGIDIGVINVTLPDEPAQYVHRIGRDQILSSFKPQLERLLSKVPTVSSNGMRLQDKYMNFPQWIDLKGMDSVAETVHHVVCMVDANGDKQWIRVMHSPNHLQ</sequence>
<keyword evidence="2" id="KW-0347">Helicase</keyword>
<dbReference type="SMART" id="SM00490">
    <property type="entry name" value="HELICc"/>
    <property type="match status" value="1"/>
</dbReference>
<name>A0A0C2C8Q8_9BILA</name>
<keyword evidence="2" id="KW-0067">ATP-binding</keyword>
<accession>A0A0C2C8Q8</accession>
<dbReference type="AlphaFoldDB" id="A0A0C2C8Q8"/>
<feature type="domain" description="Helicase C-terminal" evidence="1">
    <location>
        <begin position="52"/>
        <end position="203"/>
    </location>
</feature>
<dbReference type="EMBL" id="KN742952">
    <property type="protein sequence ID" value="KIH52718.1"/>
    <property type="molecule type" value="Genomic_DNA"/>
</dbReference>
<organism evidence="2 3">
    <name type="scientific">Ancylostoma duodenale</name>
    <dbReference type="NCBI Taxonomy" id="51022"/>
    <lineage>
        <taxon>Eukaryota</taxon>
        <taxon>Metazoa</taxon>
        <taxon>Ecdysozoa</taxon>
        <taxon>Nematoda</taxon>
        <taxon>Chromadorea</taxon>
        <taxon>Rhabditida</taxon>
        <taxon>Rhabditina</taxon>
        <taxon>Rhabditomorpha</taxon>
        <taxon>Strongyloidea</taxon>
        <taxon>Ancylostomatidae</taxon>
        <taxon>Ancylostomatinae</taxon>
        <taxon>Ancylostoma</taxon>
    </lineage>
</organism>
<reference evidence="2 3" key="1">
    <citation type="submission" date="2013-12" db="EMBL/GenBank/DDBJ databases">
        <title>Draft genome of the parsitic nematode Ancylostoma duodenale.</title>
        <authorList>
            <person name="Mitreva M."/>
        </authorList>
    </citation>
    <scope>NUCLEOTIDE SEQUENCE [LARGE SCALE GENOMIC DNA]</scope>
    <source>
        <strain evidence="2 3">Zhejiang</strain>
    </source>
</reference>
<dbReference type="GO" id="GO:0004386">
    <property type="term" value="F:helicase activity"/>
    <property type="evidence" value="ECO:0007669"/>
    <property type="project" value="UniProtKB-KW"/>
</dbReference>
<keyword evidence="3" id="KW-1185">Reference proteome</keyword>
<keyword evidence="2" id="KW-0547">Nucleotide-binding</keyword>
<dbReference type="InterPro" id="IPR001650">
    <property type="entry name" value="Helicase_C-like"/>
</dbReference>
<dbReference type="PANTHER" id="PTHR47958">
    <property type="entry name" value="ATP-DEPENDENT RNA HELICASE DBP3"/>
    <property type="match status" value="1"/>
</dbReference>
<proteinExistence type="predicted"/>
<dbReference type="InterPro" id="IPR027417">
    <property type="entry name" value="P-loop_NTPase"/>
</dbReference>
<dbReference type="Proteomes" id="UP000054047">
    <property type="component" value="Unassembled WGS sequence"/>
</dbReference>
<dbReference type="Gene3D" id="3.40.50.300">
    <property type="entry name" value="P-loop containing nucleotide triphosphate hydrolases"/>
    <property type="match status" value="1"/>
</dbReference>
<dbReference type="CDD" id="cd18787">
    <property type="entry name" value="SF2_C_DEAD"/>
    <property type="match status" value="1"/>
</dbReference>
<feature type="non-terminal residue" evidence="2">
    <location>
        <position position="225"/>
    </location>
</feature>
<dbReference type="SUPFAM" id="SSF52540">
    <property type="entry name" value="P-loop containing nucleoside triphosphate hydrolases"/>
    <property type="match status" value="1"/>
</dbReference>
<evidence type="ECO:0000313" key="2">
    <source>
        <dbReference type="EMBL" id="KIH52718.1"/>
    </source>
</evidence>
<dbReference type="Pfam" id="PF00271">
    <property type="entry name" value="Helicase_C"/>
    <property type="match status" value="1"/>
</dbReference>
<keyword evidence="2" id="KW-0378">Hydrolase</keyword>
<evidence type="ECO:0000259" key="1">
    <source>
        <dbReference type="PROSITE" id="PS51194"/>
    </source>
</evidence>
<dbReference type="PROSITE" id="PS51194">
    <property type="entry name" value="HELICASE_CTER"/>
    <property type="match status" value="1"/>
</dbReference>
<evidence type="ECO:0000313" key="3">
    <source>
        <dbReference type="Proteomes" id="UP000054047"/>
    </source>
</evidence>